<accession>A0ABP0LPV9</accession>
<gene>
    <name evidence="2" type="ORF">CCMP2556_LOCUS21857</name>
</gene>
<name>A0ABP0LPV9_9DINO</name>
<keyword evidence="3" id="KW-1185">Reference proteome</keyword>
<sequence length="121" mass="13468">MVPVHRVRGQEVREGGRREPEGRRTGSPTEVMEVDSNTEEEEDPKSGASQHAQLQLLLSQRSAADKAYAQALVRMPEQEGDVASERNFHLQPWAYRLRFTCQCSPLSGRGAPPRTYTCASG</sequence>
<feature type="compositionally biased region" description="Acidic residues" evidence="1">
    <location>
        <begin position="32"/>
        <end position="43"/>
    </location>
</feature>
<comment type="caution">
    <text evidence="2">The sequence shown here is derived from an EMBL/GenBank/DDBJ whole genome shotgun (WGS) entry which is preliminary data.</text>
</comment>
<organism evidence="2 3">
    <name type="scientific">Durusdinium trenchii</name>
    <dbReference type="NCBI Taxonomy" id="1381693"/>
    <lineage>
        <taxon>Eukaryota</taxon>
        <taxon>Sar</taxon>
        <taxon>Alveolata</taxon>
        <taxon>Dinophyceae</taxon>
        <taxon>Suessiales</taxon>
        <taxon>Symbiodiniaceae</taxon>
        <taxon>Durusdinium</taxon>
    </lineage>
</organism>
<feature type="compositionally biased region" description="Basic and acidic residues" evidence="1">
    <location>
        <begin position="8"/>
        <end position="24"/>
    </location>
</feature>
<reference evidence="2 3" key="1">
    <citation type="submission" date="2024-02" db="EMBL/GenBank/DDBJ databases">
        <authorList>
            <person name="Chen Y."/>
            <person name="Shah S."/>
            <person name="Dougan E. K."/>
            <person name="Thang M."/>
            <person name="Chan C."/>
        </authorList>
    </citation>
    <scope>NUCLEOTIDE SEQUENCE [LARGE SCALE GENOMIC DNA]</scope>
</reference>
<protein>
    <submittedName>
        <fullName evidence="2">Uncharacterized protein</fullName>
    </submittedName>
</protein>
<evidence type="ECO:0000313" key="3">
    <source>
        <dbReference type="Proteomes" id="UP001642484"/>
    </source>
</evidence>
<proteinExistence type="predicted"/>
<evidence type="ECO:0000256" key="1">
    <source>
        <dbReference type="SAM" id="MobiDB-lite"/>
    </source>
</evidence>
<dbReference type="EMBL" id="CAXAMN010013336">
    <property type="protein sequence ID" value="CAK9040594.1"/>
    <property type="molecule type" value="Genomic_DNA"/>
</dbReference>
<dbReference type="Proteomes" id="UP001642484">
    <property type="component" value="Unassembled WGS sequence"/>
</dbReference>
<evidence type="ECO:0000313" key="2">
    <source>
        <dbReference type="EMBL" id="CAK9040594.1"/>
    </source>
</evidence>
<feature type="region of interest" description="Disordered" evidence="1">
    <location>
        <begin position="1"/>
        <end position="52"/>
    </location>
</feature>